<dbReference type="InterPro" id="IPR013217">
    <property type="entry name" value="Methyltransf_12"/>
</dbReference>
<evidence type="ECO:0000259" key="11">
    <source>
        <dbReference type="PROSITE" id="PS50075"/>
    </source>
</evidence>
<evidence type="ECO:0000256" key="8">
    <source>
        <dbReference type="ARBA" id="ARBA00029443"/>
    </source>
</evidence>
<dbReference type="GO" id="GO:0008168">
    <property type="term" value="F:methyltransferase activity"/>
    <property type="evidence" value="ECO:0007669"/>
    <property type="project" value="UniProtKB-KW"/>
</dbReference>
<dbReference type="InterPro" id="IPR001242">
    <property type="entry name" value="Condensation_dom"/>
</dbReference>
<dbReference type="PROSITE" id="PS00455">
    <property type="entry name" value="AMP_BINDING"/>
    <property type="match status" value="1"/>
</dbReference>
<dbReference type="Pfam" id="PF21089">
    <property type="entry name" value="PKS_DH_N"/>
    <property type="match status" value="1"/>
</dbReference>
<evidence type="ECO:0000256" key="7">
    <source>
        <dbReference type="ARBA" id="ARBA00023268"/>
    </source>
</evidence>
<dbReference type="Pfam" id="PF02801">
    <property type="entry name" value="Ketoacyl-synt_C"/>
    <property type="match status" value="1"/>
</dbReference>
<dbReference type="Gene3D" id="3.40.50.720">
    <property type="entry name" value="NAD(P)-binding Rossmann-like Domain"/>
    <property type="match status" value="2"/>
</dbReference>
<dbReference type="Pfam" id="PF08242">
    <property type="entry name" value="Methyltransf_12"/>
    <property type="match status" value="1"/>
</dbReference>
<dbReference type="Gene3D" id="3.30.559.10">
    <property type="entry name" value="Chloramphenicol acetyltransferase-like domain"/>
    <property type="match status" value="1"/>
</dbReference>
<dbReference type="SUPFAM" id="SSF52151">
    <property type="entry name" value="FabD/lysophospholipase-like"/>
    <property type="match status" value="1"/>
</dbReference>
<dbReference type="CDD" id="cd05930">
    <property type="entry name" value="A_NRPS"/>
    <property type="match status" value="1"/>
</dbReference>
<dbReference type="InterPro" id="IPR049551">
    <property type="entry name" value="PKS_DH_C"/>
</dbReference>
<dbReference type="InterPro" id="IPR032821">
    <property type="entry name" value="PKS_assoc"/>
</dbReference>
<feature type="domain" description="Ketosynthase family 3 (KS3)" evidence="12">
    <location>
        <begin position="1"/>
        <end position="443"/>
    </location>
</feature>
<dbReference type="GO" id="GO:0016874">
    <property type="term" value="F:ligase activity"/>
    <property type="evidence" value="ECO:0007669"/>
    <property type="project" value="UniProtKB-KW"/>
</dbReference>
<dbReference type="EMBL" id="CVMT01000003">
    <property type="protein sequence ID" value="CRG87308.1"/>
    <property type="molecule type" value="Genomic_DNA"/>
</dbReference>
<dbReference type="CDD" id="cd19532">
    <property type="entry name" value="C_PKS-NRPS"/>
    <property type="match status" value="1"/>
</dbReference>
<dbReference type="GO" id="GO:0004312">
    <property type="term" value="F:fatty acid synthase activity"/>
    <property type="evidence" value="ECO:0007669"/>
    <property type="project" value="TreeGrafter"/>
</dbReference>
<keyword evidence="2" id="KW-0597">Phosphoprotein</keyword>
<dbReference type="InterPro" id="IPR049900">
    <property type="entry name" value="PKS_mFAS_DH"/>
</dbReference>
<feature type="region of interest" description="C-terminal hotdog fold" evidence="9">
    <location>
        <begin position="1087"/>
        <end position="1241"/>
    </location>
</feature>
<dbReference type="InterPro" id="IPR049552">
    <property type="entry name" value="PKS_DH_N"/>
</dbReference>
<evidence type="ECO:0000256" key="5">
    <source>
        <dbReference type="ARBA" id="ARBA00022679"/>
    </source>
</evidence>
<dbReference type="InterPro" id="IPR016036">
    <property type="entry name" value="Malonyl_transacylase_ACP-bd"/>
</dbReference>
<evidence type="ECO:0000259" key="13">
    <source>
        <dbReference type="PROSITE" id="PS52019"/>
    </source>
</evidence>
<dbReference type="InterPro" id="IPR023213">
    <property type="entry name" value="CAT-like_dom_sf"/>
</dbReference>
<evidence type="ECO:0000256" key="4">
    <source>
        <dbReference type="ARBA" id="ARBA00022603"/>
    </source>
</evidence>
<keyword evidence="6" id="KW-0677">Repeat</keyword>
<dbReference type="Gene3D" id="3.40.47.10">
    <property type="match status" value="1"/>
</dbReference>
<dbReference type="Gene3D" id="3.30.300.30">
    <property type="match status" value="1"/>
</dbReference>
<dbReference type="SUPFAM" id="SSF53901">
    <property type="entry name" value="Thiolase-like"/>
    <property type="match status" value="1"/>
</dbReference>
<dbReference type="CDD" id="cd02440">
    <property type="entry name" value="AdoMet_MTases"/>
    <property type="match status" value="1"/>
</dbReference>
<evidence type="ECO:0000313" key="15">
    <source>
        <dbReference type="Proteomes" id="UP000054383"/>
    </source>
</evidence>
<dbReference type="Gene3D" id="3.40.366.10">
    <property type="entry name" value="Malonyl-Coenzyme A Acyl Carrier Protein, domain 2"/>
    <property type="match status" value="1"/>
</dbReference>
<dbReference type="PROSITE" id="PS52019">
    <property type="entry name" value="PKS_MFAS_DH"/>
    <property type="match status" value="1"/>
</dbReference>
<keyword evidence="5" id="KW-0808">Transferase</keyword>
<dbReference type="InterPro" id="IPR014031">
    <property type="entry name" value="Ketoacyl_synth_C"/>
</dbReference>
<dbReference type="PROSITE" id="PS00606">
    <property type="entry name" value="KS3_1"/>
    <property type="match status" value="1"/>
</dbReference>
<dbReference type="InterPro" id="IPR000873">
    <property type="entry name" value="AMP-dep_synth/lig_dom"/>
</dbReference>
<dbReference type="InterPro" id="IPR020807">
    <property type="entry name" value="PKS_DH"/>
</dbReference>
<dbReference type="Gene3D" id="3.40.50.12780">
    <property type="entry name" value="N-terminal domain of ligase-like"/>
    <property type="match status" value="1"/>
</dbReference>
<dbReference type="SUPFAM" id="SSF55048">
    <property type="entry name" value="Probable ACP-binding domain of malonyl-CoA ACP transacylase"/>
    <property type="match status" value="1"/>
</dbReference>
<dbReference type="InterPro" id="IPR006162">
    <property type="entry name" value="Ppantetheine_attach_site"/>
</dbReference>
<dbReference type="Proteomes" id="UP000054383">
    <property type="component" value="Unassembled WGS sequence"/>
</dbReference>
<sequence>MEPIAIVGAGCRFAGGCSSPSQLWDLLQEPRDVATKVPSDRFNIDSFYHPIGSHHGTTNVKESYFISDDVKRFDASFFNISASEAECIDPQQRILLETVYDALQGAGIRMEDLKGSSTGVFCGVMCDDFSVIQMRDIGSLPRYASTGTARSIIANRVSYFFDWHGPSVAIDTACSSSLVAVDLAVKALRDGDCRVAVVCGTNLILAPNMYVSEANLNMLSPRGRSRMWDAGADGYARGEGIAVVVLKKLDHAVGDGDSIDCIIRATQVNQDGRTMGITMPSGLAQESLICSTYKKAGLDPIGRPQDRCQYFEAHGTGTAAGDPQEASAIYRSFFPKDKGNDNGSSKNSLDKLWVGSVKTIIGHTEGAAGLAGLIKASLCLQHGVIAPNLHFERAHPSVQPYTDRLHIPTRAQPWPSLPDGLPRRASVNSFGFGGTNAHVILESYLPSSKSMTNLQGKAAVMIPFVFSAPSEKALDSILVTFVELIAQNPPIDPVDMAWTLFRRRSVFPYRLSISASSLETLYTKLQEELAHRRSTNFVPRAPQPLITPVHILGVFTGQGAQWAQMGADLVTQSPGIRGWLSSLQESLDSLPKKYRPTYSLWKELSKPQESSQLHQAAISQPLCTAVQIILVKLLRSLGITFSAVVGHSSGEIAAAYAAGVLSESDAVRIAHLRGVFSSLAGANGKGGGMLASGLSADEAEMLCQHPEWLGRIKVAAVNSPSSVTLSGDADAIEQIEAHLKGQGKFARMLKVTTAYHSHHMLPCSGPYEQALEECKIQPEIPTSTSWFSSVYDGGEIQGRHLKEMRAVYWRENLANPVLFAKAVAAAMENLTPDVIIEVGPHPALKGPFLQTAPDLLEPCYVGLLHRFTSGVETVSTALGELFQRFGPDTLDIETYIREFESSERDFTVVKNLPSYPFDRSQIYSAESRYSKALSHQSGIPNPLLGTLTPDTTDNRFVWRNMLHPRDMPSLNGHVIQSQVVFPAAGYAALAIEASFIIAENRNIRLLELHDLRIKQAIVFGDESSPGVEVMFHFDRISTTDSRLDAKFACYANIGGRLQQCASGSLVAEFGEQSLHVLSPRQERPYSSMFEVQMDPFYQHLESLGYSYTGDFRSMVSVQRKIDISRGHIRTPRTFDQHPELIVHPAFLDTLLQTLLPASGVPEDGQLSMLMVPTCIKRIAVNPFFFGADSQSPGQDFPFDAHLTRLDEKGACGDTTLFDQEGNGMLQVEGLETSPLAPPAPADDRLLFSELIWGPLHPDASLVTSVANPRTVRRSQLSEQLALLYMQDVQSRLTAEDRANLSSTGVQMVSWIDSTLTEVRQGSHPVCRPHWLDRDLDEVVKELKDVASDVDLNLLKTVGENVLRSLRHETSISAELHQTGLLDRLYSESDDFSKQNYDYLAPLVQQITFRFPRMKILEIGGGTGLATQAILDRIGHAFHSYTFTDLSADYLEYAQRKLVAHEDRFIYHTLDINSNPMDQGFKPNSYDLVIAGSVFHLTANLQATLQHTRSLIKPGGYLVTVECLNPDLLRPSFIFSGLDRGWWPGEQDRSRPSGPTVNIMEWDSLLRSTGFSGVDTVASEDQDLLACQSVFVTQAVDDSINLLNQPLRATPPREAQLNDLIIIGRATGKTTGLVLTIQALIGSFFRHVIVLDRLDQVDRHKSWNMTTVLSLFELDHPTLCQDIQQHELECLKTVFNGVQNLLWVSAGSSAENPAQAVAQGWLRCLRYEITYARIQHLTVVHPECVTGPLVAETLLRLILPTFENQYDMPVTTWTMENELRWKAGRMECRRVIDNTGMNERYMSRRRGIVQHIDLESSICEVKVRKECYETFQYGSRCIYELGDPTYTRIKVSWSTLTALRIKQTGFLYLIAGREESTDIPVFALSRRLTSTVATPESWTIRQPEEQPEVEHQHFLATVAWVLLAVSLVNATAPGEYTWVHGGNRSVRDAIKRQALVRGVHPLFSTSRGEEALDADVTFIHPSSSLKDMQDNLGGNISCIARLDGHTDQISHYMRTFFPDAVVHDMADLHRASPVLQENYDIESVAHHFKQAYQLAQLTPKVTIDDDDSVISLPTLSGTRPRMEELRLLDWRDGSRVPVLTQPASFDVQLHANKTYLLIGMTGDLGRSVCEWMVSRGARHVVLTSRRPQVEENWLRMMSKNGARVVTISMDVTDKASILDVDARIRGDLNLPPLGGVLNGAMVLKDQVFSNMSWDAMQQVLRPKIRGSLLLDEVYFDAPLDFFILFGSISGSLGNTGQSAYAAANNFMSSIIQRRRARGQVGSIIHPGEIQGVGYVSRAPAAVMQALRRAAGSLALSERDIHEMLAEAILSGPPDSYRPTEIIGGLSHVSPPEQPDIIWTNTPIAWHHINHFKHASTGGPLTSGSVDVKSQIESITSMDDAVEVIEPAFVTKVRRKLQVPVDEALPRDSMLVDLGFDSLMAVDLRTWFIKEIGVDVPVLQLLSGSSIAQIVQEASARLVEKLGLGQQDVSSSPIPDLSSVEPESTSSESSSSNNRDSEHTGSDITPPSSKEDLESTSSPKFEKVERLSFSQARYWFLNSLMDDKTTHNVTMLFNLDQAPRVNDNIAAVKRLGMRHEALRTCFLPGGIDGDSDPCQAIMPTSRFQLEVRHVDNADAIRDEYHRVRDHVYDLVHGDVAQICLVLAPNNVQALIIGYHHICLDAHGFFVLLEELEMAYRHQPLPPNPPQYPEVAAAQRTAYETGAFASDLEYWGREFTSVPDIMPLLPMCRVQSRPVLKQYAMETVQHRVPVSLTAQVKSICRRNRTTPFNFYMAVLWVLLARATETNNVCIGFVDSGRADAASLRTVGLLLNTLPIRLNVDNNASSQPFRQILQLMDGKTQLARTHSSIPYDILLTELGVSRSTAHNPIFQVLMDWQPQTTDEYMIDGIRAVRQDWEASKTSYDLTLHVGGSEDGSTVLDFRLQEALFSRRGAELVAQSYLNLMHLFASDDDFDAMKAPLYPTLEVKSSINIGRGPSLPLQWASTLSRHIDQVATTSPTQIAVQDAGGSTGLTYHQLMVHANVIAGALRGMGVGPGSRVCLFQHPTANWVSCMLAIWRLDATYVPLDLRVPLPRLELIIQSCQPQAIVYHDDTEADVHQLSCSNILNISRLHYNDTAVPILPNESASETCCAILHSSGSTGKPKGIRLTHSGLRNVVEGDVSQFKLRKETVLQQSALTFDFSLIQVLVGLVTGGTVIVMPRSLRGDPMELAKAIVEGNVTYTGATPSEYATWLSYGGQTLKNATSWRAACAGGEFLTPSLGLEFRRLGLPDLHLFNIYGPSETTLASHKTEIHYQDSETLLSTGQVYPVGNALPNYITYIVDKQMKPVPQGVSGEVLIGGAGVAQGYLHLETLTKERFIPNVYATQEDIDRGWTHLYRTSDRGRLLFDGKLVIEGRLDGDTQVKLRGIRLDLQDIEHEIRQLSEGALIRVIVSLRGEREDAFLAAHVEFAPNYYGNRESLLERIRASLTLPQYMWPAVIVPVERMPLNIHGKVDRLAMNTQSITVPRRPGEDSPTTPSLTFAEEILRDAWAKVLPNTVDLAAISRNTDFFVVGGNSLFLIKLQAIIIQDMGARVPLAELIEANRLGDMAQKIAHYQAVAPVDWHADTSVDDLLENNSLLEAQPGSNSLEASSDLTVILTGATGFLGSKILQALVMNPAVSRIHAIAVRRAPGDEDRVLATTSSKVTIHYGDLAAPLLGLGPETYSTLADSTDRIIHCGANRSFWDAYSALRGANVHSTKTLISLAQRRQVPIHFISNSEVVTIPEHETPASDGAGYLASKWASERLLVNARDQLGVPVCIHRPVEAENMVPPPPSLTKELQELIFKLESVPTVGGMKGNFSLMPVDKISKAVVAAVLGKQESKMLVQEHIAEVRVRIEDVMELSAPLDQHDIAGFARIPAPHWIGRAKKEGQLSWWIARQDAELEGEGPDGRRLSTRR</sequence>
<dbReference type="InterPro" id="IPR036736">
    <property type="entry name" value="ACP-like_sf"/>
</dbReference>
<evidence type="ECO:0000256" key="9">
    <source>
        <dbReference type="PROSITE-ProRule" id="PRU01363"/>
    </source>
</evidence>
<dbReference type="InterPro" id="IPR057326">
    <property type="entry name" value="KR_dom"/>
</dbReference>
<dbReference type="SMART" id="SM00826">
    <property type="entry name" value="PKS_DH"/>
    <property type="match status" value="1"/>
</dbReference>
<dbReference type="Pfam" id="PF14765">
    <property type="entry name" value="PS-DH"/>
    <property type="match status" value="1"/>
</dbReference>
<dbReference type="GO" id="GO:0006633">
    <property type="term" value="P:fatty acid biosynthetic process"/>
    <property type="evidence" value="ECO:0007669"/>
    <property type="project" value="InterPro"/>
</dbReference>
<dbReference type="Pfam" id="PF08659">
    <property type="entry name" value="KR"/>
    <property type="match status" value="1"/>
</dbReference>
<dbReference type="Pfam" id="PF00501">
    <property type="entry name" value="AMP-binding"/>
    <property type="match status" value="1"/>
</dbReference>
<evidence type="ECO:0000259" key="12">
    <source>
        <dbReference type="PROSITE" id="PS52004"/>
    </source>
</evidence>
<protein>
    <submittedName>
        <fullName evidence="14">Nonribosomal peptide synthetase 14</fullName>
    </submittedName>
</protein>
<evidence type="ECO:0000256" key="3">
    <source>
        <dbReference type="ARBA" id="ARBA00022598"/>
    </source>
</evidence>
<dbReference type="SUPFAM" id="SSF52777">
    <property type="entry name" value="CoA-dependent acyltransferases"/>
    <property type="match status" value="2"/>
</dbReference>
<feature type="active site" description="Proton acceptor; for dehydratase activity" evidence="9">
    <location>
        <position position="973"/>
    </location>
</feature>
<dbReference type="InterPro" id="IPR016035">
    <property type="entry name" value="Acyl_Trfase/lysoPLipase"/>
</dbReference>
<evidence type="ECO:0000256" key="1">
    <source>
        <dbReference type="ARBA" id="ARBA00022450"/>
    </source>
</evidence>
<dbReference type="Gene3D" id="3.40.50.150">
    <property type="entry name" value="Vaccinia Virus protein VP39"/>
    <property type="match status" value="1"/>
</dbReference>
<name>A0A0U1LV83_TALIS</name>
<dbReference type="FunFam" id="3.40.47.10:FF:000019">
    <property type="entry name" value="Polyketide synthase type I"/>
    <property type="match status" value="1"/>
</dbReference>
<dbReference type="InterPro" id="IPR036291">
    <property type="entry name" value="NAD(P)-bd_dom_sf"/>
</dbReference>
<accession>A0A0U1LV83</accession>
<keyword evidence="7" id="KW-0511">Multifunctional enzyme</keyword>
<feature type="domain" description="Carrier" evidence="11">
    <location>
        <begin position="3533"/>
        <end position="3612"/>
    </location>
</feature>
<dbReference type="InterPro" id="IPR020806">
    <property type="entry name" value="PKS_PP-bd"/>
</dbReference>
<dbReference type="InterPro" id="IPR001227">
    <property type="entry name" value="Ac_transferase_dom_sf"/>
</dbReference>
<dbReference type="Pfam" id="PF07993">
    <property type="entry name" value="NAD_binding_4"/>
    <property type="match status" value="1"/>
</dbReference>
<keyword evidence="15" id="KW-1185">Reference proteome</keyword>
<dbReference type="GO" id="GO:0009403">
    <property type="term" value="P:toxin biosynthetic process"/>
    <property type="evidence" value="ECO:0007669"/>
    <property type="project" value="UniProtKB-ARBA"/>
</dbReference>
<dbReference type="InterPro" id="IPR009081">
    <property type="entry name" value="PP-bd_ACP"/>
</dbReference>
<dbReference type="Pfam" id="PF00550">
    <property type="entry name" value="PP-binding"/>
    <property type="match status" value="2"/>
</dbReference>
<feature type="region of interest" description="N-terminal hotdog fold" evidence="9">
    <location>
        <begin position="941"/>
        <end position="1072"/>
    </location>
</feature>
<dbReference type="InterPro" id="IPR013120">
    <property type="entry name" value="FAR_NAD-bd"/>
</dbReference>
<feature type="region of interest" description="Disordered" evidence="10">
    <location>
        <begin position="2486"/>
        <end position="2538"/>
    </location>
</feature>
<organism evidence="14 15">
    <name type="scientific">Talaromyces islandicus</name>
    <name type="common">Penicillium islandicum</name>
    <dbReference type="NCBI Taxonomy" id="28573"/>
    <lineage>
        <taxon>Eukaryota</taxon>
        <taxon>Fungi</taxon>
        <taxon>Dikarya</taxon>
        <taxon>Ascomycota</taxon>
        <taxon>Pezizomycotina</taxon>
        <taxon>Eurotiomycetes</taxon>
        <taxon>Eurotiomycetidae</taxon>
        <taxon>Eurotiales</taxon>
        <taxon>Trichocomaceae</taxon>
        <taxon>Talaromyces</taxon>
        <taxon>Talaromyces sect. Islandici</taxon>
    </lineage>
</organism>
<comment type="similarity">
    <text evidence="8">In the C-terminal section; belongs to the NRP synthetase family.</text>
</comment>
<dbReference type="PANTHER" id="PTHR43775:SF48">
    <property type="entry name" value="HIGHLY REDUCING POLYKETIDE SYNTHASE SDGA"/>
    <property type="match status" value="1"/>
</dbReference>
<dbReference type="InterPro" id="IPR042099">
    <property type="entry name" value="ANL_N_sf"/>
</dbReference>
<dbReference type="PROSITE" id="PS52004">
    <property type="entry name" value="KS3_2"/>
    <property type="match status" value="1"/>
</dbReference>
<dbReference type="InterPro" id="IPR020845">
    <property type="entry name" value="AMP-binding_CS"/>
</dbReference>
<dbReference type="Pfam" id="PF00668">
    <property type="entry name" value="Condensation"/>
    <property type="match status" value="1"/>
</dbReference>
<dbReference type="InterPro" id="IPR014043">
    <property type="entry name" value="Acyl_transferase_dom"/>
</dbReference>
<dbReference type="InterPro" id="IPR050091">
    <property type="entry name" value="PKS_NRPS_Biosynth_Enz"/>
</dbReference>
<dbReference type="InterPro" id="IPR020841">
    <property type="entry name" value="PKS_Beta-ketoAc_synthase_dom"/>
</dbReference>
<dbReference type="InterPro" id="IPR018201">
    <property type="entry name" value="Ketoacyl_synth_AS"/>
</dbReference>
<dbReference type="Gene3D" id="1.10.1200.10">
    <property type="entry name" value="ACP-like"/>
    <property type="match status" value="2"/>
</dbReference>
<dbReference type="CDD" id="cd00833">
    <property type="entry name" value="PKS"/>
    <property type="match status" value="1"/>
</dbReference>
<keyword evidence="1" id="KW-0596">Phosphopantetheine</keyword>
<dbReference type="CDD" id="cd05274">
    <property type="entry name" value="KR_FAS_SDR_x"/>
    <property type="match status" value="1"/>
</dbReference>
<dbReference type="SUPFAM" id="SSF53335">
    <property type="entry name" value="S-adenosyl-L-methionine-dependent methyltransferases"/>
    <property type="match status" value="1"/>
</dbReference>
<dbReference type="Gene3D" id="3.30.559.30">
    <property type="entry name" value="Nonribosomal peptide synthetase, condensation domain"/>
    <property type="match status" value="1"/>
</dbReference>
<dbReference type="Pfam" id="PF00698">
    <property type="entry name" value="Acyl_transf_1"/>
    <property type="match status" value="1"/>
</dbReference>
<evidence type="ECO:0000256" key="2">
    <source>
        <dbReference type="ARBA" id="ARBA00022553"/>
    </source>
</evidence>
<dbReference type="Gene3D" id="3.10.129.110">
    <property type="entry name" value="Polyketide synthase dehydratase"/>
    <property type="match status" value="1"/>
</dbReference>
<keyword evidence="3" id="KW-0436">Ligase</keyword>
<dbReference type="PROSITE" id="PS00012">
    <property type="entry name" value="PHOSPHOPANTETHEINE"/>
    <property type="match status" value="1"/>
</dbReference>
<dbReference type="InterPro" id="IPR016039">
    <property type="entry name" value="Thiolase-like"/>
</dbReference>
<keyword evidence="4" id="KW-0489">Methyltransferase</keyword>
<feature type="domain" description="Carrier" evidence="11">
    <location>
        <begin position="2401"/>
        <end position="2476"/>
    </location>
</feature>
<dbReference type="SUPFAM" id="SSF56801">
    <property type="entry name" value="Acetyl-CoA synthetase-like"/>
    <property type="match status" value="1"/>
</dbReference>
<dbReference type="OMA" id="SIIHPGL"/>
<dbReference type="SMART" id="SM00827">
    <property type="entry name" value="PKS_AT"/>
    <property type="match status" value="1"/>
</dbReference>
<evidence type="ECO:0000313" key="14">
    <source>
        <dbReference type="EMBL" id="CRG87308.1"/>
    </source>
</evidence>
<dbReference type="InterPro" id="IPR045851">
    <property type="entry name" value="AMP-bd_C_sf"/>
</dbReference>
<dbReference type="GO" id="GO:0032259">
    <property type="term" value="P:methylation"/>
    <property type="evidence" value="ECO:0007669"/>
    <property type="project" value="UniProtKB-KW"/>
</dbReference>
<dbReference type="STRING" id="28573.A0A0U1LV83"/>
<evidence type="ECO:0000256" key="10">
    <source>
        <dbReference type="SAM" id="MobiDB-lite"/>
    </source>
</evidence>
<dbReference type="PANTHER" id="PTHR43775">
    <property type="entry name" value="FATTY ACID SYNTHASE"/>
    <property type="match status" value="1"/>
</dbReference>
<dbReference type="PROSITE" id="PS50075">
    <property type="entry name" value="CARRIER"/>
    <property type="match status" value="2"/>
</dbReference>
<dbReference type="SUPFAM" id="SSF51735">
    <property type="entry name" value="NAD(P)-binding Rossmann-fold domains"/>
    <property type="match status" value="2"/>
</dbReference>
<dbReference type="SUPFAM" id="SSF47336">
    <property type="entry name" value="ACP-like"/>
    <property type="match status" value="2"/>
</dbReference>
<feature type="domain" description="PKS/mFAS DH" evidence="13">
    <location>
        <begin position="941"/>
        <end position="1241"/>
    </location>
</feature>
<dbReference type="GO" id="GO:0004315">
    <property type="term" value="F:3-oxoacyl-[acyl-carrier-protein] synthase activity"/>
    <property type="evidence" value="ECO:0007669"/>
    <property type="project" value="InterPro"/>
</dbReference>
<dbReference type="SMART" id="SM00823">
    <property type="entry name" value="PKS_PP"/>
    <property type="match status" value="1"/>
</dbReference>
<dbReference type="InterPro" id="IPR029063">
    <property type="entry name" value="SAM-dependent_MTases_sf"/>
</dbReference>
<dbReference type="GO" id="GO:0031177">
    <property type="term" value="F:phosphopantetheine binding"/>
    <property type="evidence" value="ECO:0007669"/>
    <property type="project" value="InterPro"/>
</dbReference>
<gene>
    <name evidence="14" type="ORF">PISL3812_04325</name>
</gene>
<proteinExistence type="inferred from homology"/>
<feature type="compositionally biased region" description="Low complexity" evidence="10">
    <location>
        <begin position="2496"/>
        <end position="2510"/>
    </location>
</feature>
<dbReference type="InterPro" id="IPR042104">
    <property type="entry name" value="PKS_dehydratase_sf"/>
</dbReference>
<dbReference type="Pfam" id="PF00109">
    <property type="entry name" value="ketoacyl-synt"/>
    <property type="match status" value="1"/>
</dbReference>
<dbReference type="SMART" id="SM00822">
    <property type="entry name" value="PKS_KR"/>
    <property type="match status" value="1"/>
</dbReference>
<dbReference type="Pfam" id="PF16197">
    <property type="entry name" value="KAsynt_C_assoc"/>
    <property type="match status" value="1"/>
</dbReference>
<dbReference type="OrthoDB" id="329835at2759"/>
<evidence type="ECO:0000256" key="6">
    <source>
        <dbReference type="ARBA" id="ARBA00022737"/>
    </source>
</evidence>
<dbReference type="SMART" id="SM00825">
    <property type="entry name" value="PKS_KS"/>
    <property type="match status" value="1"/>
</dbReference>
<feature type="active site" description="Proton donor; for dehydratase activity" evidence="9">
    <location>
        <position position="1148"/>
    </location>
</feature>
<dbReference type="InterPro" id="IPR013968">
    <property type="entry name" value="PKS_KR"/>
</dbReference>
<dbReference type="InterPro" id="IPR014030">
    <property type="entry name" value="Ketoacyl_synth_N"/>
</dbReference>
<reference evidence="14 15" key="1">
    <citation type="submission" date="2015-04" db="EMBL/GenBank/DDBJ databases">
        <authorList>
            <person name="Syromyatnikov M.Y."/>
            <person name="Popov V.N."/>
        </authorList>
    </citation>
    <scope>NUCLEOTIDE SEQUENCE [LARGE SCALE GENOMIC DNA]</scope>
    <source>
        <strain evidence="14">WF-38-12</strain>
    </source>
</reference>